<feature type="transmembrane region" description="Helical" evidence="7">
    <location>
        <begin position="30"/>
        <end position="50"/>
    </location>
</feature>
<dbReference type="InterPro" id="IPR037185">
    <property type="entry name" value="EmrE-like"/>
</dbReference>
<evidence type="ECO:0000256" key="1">
    <source>
        <dbReference type="ARBA" id="ARBA00004141"/>
    </source>
</evidence>
<dbReference type="EMBL" id="JAGINP010000033">
    <property type="protein sequence ID" value="MBP2296641.1"/>
    <property type="molecule type" value="Genomic_DNA"/>
</dbReference>
<comment type="subcellular location">
    <subcellularLocation>
        <location evidence="1">Membrane</location>
        <topology evidence="1">Multi-pass membrane protein</topology>
    </subcellularLocation>
</comment>
<dbReference type="PANTHER" id="PTHR22911">
    <property type="entry name" value="ACYL-MALONYL CONDENSING ENZYME-RELATED"/>
    <property type="match status" value="1"/>
</dbReference>
<evidence type="ECO:0000256" key="7">
    <source>
        <dbReference type="SAM" id="Phobius"/>
    </source>
</evidence>
<organism evidence="9 10">
    <name type="scientific">Azospirillum rugosum</name>
    <dbReference type="NCBI Taxonomy" id="416170"/>
    <lineage>
        <taxon>Bacteria</taxon>
        <taxon>Pseudomonadati</taxon>
        <taxon>Pseudomonadota</taxon>
        <taxon>Alphaproteobacteria</taxon>
        <taxon>Rhodospirillales</taxon>
        <taxon>Azospirillaceae</taxon>
        <taxon>Azospirillum</taxon>
    </lineage>
</organism>
<evidence type="ECO:0000256" key="6">
    <source>
        <dbReference type="SAM" id="MobiDB-lite"/>
    </source>
</evidence>
<reference evidence="9 10" key="1">
    <citation type="submission" date="2021-03" db="EMBL/GenBank/DDBJ databases">
        <title>Genomic Encyclopedia of Type Strains, Phase III (KMG-III): the genomes of soil and plant-associated and newly described type strains.</title>
        <authorList>
            <person name="Whitman W."/>
        </authorList>
    </citation>
    <scope>NUCLEOTIDE SEQUENCE [LARGE SCALE GENOMIC DNA]</scope>
    <source>
        <strain evidence="9 10">IMMIB AFH-6</strain>
    </source>
</reference>
<accession>A0ABS4SVP0</accession>
<evidence type="ECO:0000256" key="4">
    <source>
        <dbReference type="ARBA" id="ARBA00022989"/>
    </source>
</evidence>
<protein>
    <submittedName>
        <fullName evidence="9">S-adenosylmethionine uptake transporter</fullName>
    </submittedName>
</protein>
<dbReference type="PANTHER" id="PTHR22911:SF6">
    <property type="entry name" value="SOLUTE CARRIER FAMILY 35 MEMBER G1"/>
    <property type="match status" value="1"/>
</dbReference>
<feature type="region of interest" description="Disordered" evidence="6">
    <location>
        <begin position="1"/>
        <end position="23"/>
    </location>
</feature>
<evidence type="ECO:0000313" key="10">
    <source>
        <dbReference type="Proteomes" id="UP000781958"/>
    </source>
</evidence>
<feature type="transmembrane region" description="Helical" evidence="7">
    <location>
        <begin position="62"/>
        <end position="80"/>
    </location>
</feature>
<feature type="compositionally biased region" description="Pro residues" evidence="6">
    <location>
        <begin position="13"/>
        <end position="22"/>
    </location>
</feature>
<dbReference type="InterPro" id="IPR000620">
    <property type="entry name" value="EamA_dom"/>
</dbReference>
<proteinExistence type="inferred from homology"/>
<feature type="transmembrane region" description="Helical" evidence="7">
    <location>
        <begin position="229"/>
        <end position="247"/>
    </location>
</feature>
<name>A0ABS4SVP0_9PROT</name>
<evidence type="ECO:0000256" key="2">
    <source>
        <dbReference type="ARBA" id="ARBA00009853"/>
    </source>
</evidence>
<sequence length="337" mass="36019">MPDTASTPRAPDRPAPGQPAPGQPALGHPLAAVGWMLVCALLVAVGNTLVRHVTVDMHAFEVVFFRNLFSVLFVLPWLAASGFGSLRTGRSRLYASRSLTSLLAMLAWFYSVAHMPLPEATALAFTVPLFVTIGGALFLGERVRLRRWTAVAVGFAGVLVIIRPGAGSVSPVTFVLLLHCVAAAATTLQVRALAMKDSVLVVVAYMGLFLTPMALVPALFVWTWPSWTALGWLAVLSAVMTLAQLAMTRAFSMAPASAMMPYDYIRLPFTAVLAWLLFGEVMDAWGWAGAAVIAGSALYTAHRDALQSRARKIRDADVRDEAQAPLPPSAAGSRPLP</sequence>
<evidence type="ECO:0000256" key="5">
    <source>
        <dbReference type="ARBA" id="ARBA00023136"/>
    </source>
</evidence>
<feature type="transmembrane region" description="Helical" evidence="7">
    <location>
        <begin position="199"/>
        <end position="223"/>
    </location>
</feature>
<feature type="domain" description="EamA" evidence="8">
    <location>
        <begin position="32"/>
        <end position="162"/>
    </location>
</feature>
<dbReference type="RefSeq" id="WP_307420783.1">
    <property type="nucleotide sequence ID" value="NZ_JAGINP010000033.1"/>
</dbReference>
<comment type="caution">
    <text evidence="9">The sequence shown here is derived from an EMBL/GenBank/DDBJ whole genome shotgun (WGS) entry which is preliminary data.</text>
</comment>
<keyword evidence="3 7" id="KW-0812">Transmembrane</keyword>
<keyword evidence="10" id="KW-1185">Reference proteome</keyword>
<feature type="transmembrane region" description="Helical" evidence="7">
    <location>
        <begin position="122"/>
        <end position="140"/>
    </location>
</feature>
<keyword evidence="4 7" id="KW-1133">Transmembrane helix</keyword>
<gene>
    <name evidence="9" type="ORF">J2851_006459</name>
</gene>
<feature type="transmembrane region" description="Helical" evidence="7">
    <location>
        <begin position="147"/>
        <end position="166"/>
    </location>
</feature>
<evidence type="ECO:0000313" key="9">
    <source>
        <dbReference type="EMBL" id="MBP2296641.1"/>
    </source>
</evidence>
<evidence type="ECO:0000256" key="3">
    <source>
        <dbReference type="ARBA" id="ARBA00022692"/>
    </source>
</evidence>
<comment type="similarity">
    <text evidence="2">Belongs to the drug/metabolite transporter (DMT) superfamily. 10 TMS drug/metabolite exporter (DME) (TC 2.A.7.3) family.</text>
</comment>
<evidence type="ECO:0000259" key="8">
    <source>
        <dbReference type="Pfam" id="PF00892"/>
    </source>
</evidence>
<feature type="region of interest" description="Disordered" evidence="6">
    <location>
        <begin position="315"/>
        <end position="337"/>
    </location>
</feature>
<keyword evidence="5 7" id="KW-0472">Membrane</keyword>
<dbReference type="Pfam" id="PF00892">
    <property type="entry name" value="EamA"/>
    <property type="match status" value="1"/>
</dbReference>
<dbReference type="Proteomes" id="UP000781958">
    <property type="component" value="Unassembled WGS sequence"/>
</dbReference>
<dbReference type="SUPFAM" id="SSF103481">
    <property type="entry name" value="Multidrug resistance efflux transporter EmrE"/>
    <property type="match status" value="2"/>
</dbReference>